<evidence type="ECO:0000256" key="3">
    <source>
        <dbReference type="ARBA" id="ARBA00022670"/>
    </source>
</evidence>
<evidence type="ECO:0000256" key="7">
    <source>
        <dbReference type="ARBA" id="ARBA00023049"/>
    </source>
</evidence>
<evidence type="ECO:0000256" key="8">
    <source>
        <dbReference type="SAM" id="MobiDB-lite"/>
    </source>
</evidence>
<keyword evidence="3" id="KW-0645">Protease</keyword>
<evidence type="ECO:0000259" key="10">
    <source>
        <dbReference type="Pfam" id="PF05649"/>
    </source>
</evidence>
<feature type="domain" description="Peptidase M13 N-terminal" evidence="10">
    <location>
        <begin position="176"/>
        <end position="541"/>
    </location>
</feature>
<dbReference type="InterPro" id="IPR018497">
    <property type="entry name" value="Peptidase_M13_C"/>
</dbReference>
<keyword evidence="5" id="KW-0378">Hydrolase</keyword>
<protein>
    <submittedName>
        <fullName evidence="11">Uncharacterized protein</fullName>
    </submittedName>
</protein>
<name>A0A9D4PXV6_RHISA</name>
<keyword evidence="4" id="KW-0479">Metal-binding</keyword>
<evidence type="ECO:0000256" key="1">
    <source>
        <dbReference type="ARBA" id="ARBA00001947"/>
    </source>
</evidence>
<dbReference type="Pfam" id="PF01431">
    <property type="entry name" value="Peptidase_M13"/>
    <property type="match status" value="1"/>
</dbReference>
<dbReference type="Pfam" id="PF05649">
    <property type="entry name" value="Peptidase_M13_N"/>
    <property type="match status" value="1"/>
</dbReference>
<dbReference type="GO" id="GO:0005886">
    <property type="term" value="C:plasma membrane"/>
    <property type="evidence" value="ECO:0007669"/>
    <property type="project" value="TreeGrafter"/>
</dbReference>
<feature type="region of interest" description="Disordered" evidence="8">
    <location>
        <begin position="1"/>
        <end position="20"/>
    </location>
</feature>
<gene>
    <name evidence="11" type="ORF">HPB52_021911</name>
</gene>
<sequence length="902" mass="98747">MAEEEALCPARPGEPPRKPSTFSEHVSAVIGSRSYLWTVTAIAGILVVSSMMATSSRRDTSGAVPQLAAHVHRLSVADADINPAAPLSADSEGHRSGVGQQMKSRRTESLVRSGAGRARKGGPRRSVPSAEDRQKDAAGAGTGEPEYIRQVEGCRSAMCRWQGEYLGGKLDETIDPCMDFYSYACPSRWFHQDTLAAMPYRVNAAGQLMYRLENMFHEFHQAEASADVNSRNASFMSQAADFFLRCVSKEKGRGQGPELEELFRHYGLEGYPYKAPNEGSLSSPTMPNLTRVVGMLDRELGLAAIFQPSLTTARRRRQAKNVVLFIDAPESTPSMRLRDDLGKADKDSLQRKILAGFGLLKPTSRKLKRESAQVLAFDEKLSTIIQMRNSATLAGHSPVSLVTTETKDTGRLHGALLSVSSLAQDYGNEAWSWNEYAPILLGDIANGENASTEPRVLVQIDSPEQLKKLVSLLGNQEATALLNYVGFSLAVFLSPALPPGGIAQELLTLSHNEHVPHSFSRTTQVPEELQSCVHLLARTYRYGTLSLARHAVSRDTSEGHSYKYEGDMRALVDGAREQVSALLRKHTEGMTSAELWTALQRLDTLRVVFLGEPEDSVEQLSRYYGAAVASNGTSQSSKNANAGSASSKSAAAPSLLEEYVVRQNATNALYWSNPERAEENLETRWPPFRVKPPADYFETRNTLLISPSLVSFLSAMLIGLDPLVVPALGSDVVRALLSVVVSSQQSSDIGTTGQQSSAGHIASMSRHREEATRCLSEQYANLTGDRKALARSRDLFFDSAVVEPLFELYRTYLAKYPELRDGPNIAELPGKNSLELFFVNYAVAHCEHAPRSVDLSASTDADRALSPAARLNVALMNSKAFAAVFHCKEDDVMNPRSRCQVW</sequence>
<organism evidence="11 12">
    <name type="scientific">Rhipicephalus sanguineus</name>
    <name type="common">Brown dog tick</name>
    <name type="synonym">Ixodes sanguineus</name>
    <dbReference type="NCBI Taxonomy" id="34632"/>
    <lineage>
        <taxon>Eukaryota</taxon>
        <taxon>Metazoa</taxon>
        <taxon>Ecdysozoa</taxon>
        <taxon>Arthropoda</taxon>
        <taxon>Chelicerata</taxon>
        <taxon>Arachnida</taxon>
        <taxon>Acari</taxon>
        <taxon>Parasitiformes</taxon>
        <taxon>Ixodida</taxon>
        <taxon>Ixodoidea</taxon>
        <taxon>Ixodidae</taxon>
        <taxon>Rhipicephalinae</taxon>
        <taxon>Rhipicephalus</taxon>
        <taxon>Rhipicephalus</taxon>
    </lineage>
</organism>
<keyword evidence="12" id="KW-1185">Reference proteome</keyword>
<feature type="region of interest" description="Disordered" evidence="8">
    <location>
        <begin position="83"/>
        <end position="144"/>
    </location>
</feature>
<dbReference type="PROSITE" id="PS51885">
    <property type="entry name" value="NEPRILYSIN"/>
    <property type="match status" value="1"/>
</dbReference>
<evidence type="ECO:0000256" key="2">
    <source>
        <dbReference type="ARBA" id="ARBA00007357"/>
    </source>
</evidence>
<dbReference type="InterPro" id="IPR000718">
    <property type="entry name" value="Peptidase_M13"/>
</dbReference>
<dbReference type="GO" id="GO:0004222">
    <property type="term" value="F:metalloendopeptidase activity"/>
    <property type="evidence" value="ECO:0007669"/>
    <property type="project" value="InterPro"/>
</dbReference>
<dbReference type="Gene3D" id="3.40.390.10">
    <property type="entry name" value="Collagenase (Catalytic Domain)"/>
    <property type="match status" value="2"/>
</dbReference>
<comment type="cofactor">
    <cofactor evidence="1">
        <name>Zn(2+)</name>
        <dbReference type="ChEBI" id="CHEBI:29105"/>
    </cofactor>
</comment>
<evidence type="ECO:0000256" key="4">
    <source>
        <dbReference type="ARBA" id="ARBA00022723"/>
    </source>
</evidence>
<dbReference type="PANTHER" id="PTHR11733">
    <property type="entry name" value="ZINC METALLOPROTEASE FAMILY M13 NEPRILYSIN-RELATED"/>
    <property type="match status" value="1"/>
</dbReference>
<dbReference type="InterPro" id="IPR024079">
    <property type="entry name" value="MetalloPept_cat_dom_sf"/>
</dbReference>
<dbReference type="InterPro" id="IPR008753">
    <property type="entry name" value="Peptidase_M13_N"/>
</dbReference>
<dbReference type="Gene3D" id="1.10.1380.10">
    <property type="entry name" value="Neutral endopeptidase , domain2"/>
    <property type="match status" value="1"/>
</dbReference>
<dbReference type="Proteomes" id="UP000821837">
    <property type="component" value="Unassembled WGS sequence"/>
</dbReference>
<dbReference type="VEuPathDB" id="VectorBase:RSAN_028698"/>
<keyword evidence="6" id="KW-0862">Zinc</keyword>
<comment type="caution">
    <text evidence="11">The sequence shown here is derived from an EMBL/GenBank/DDBJ whole genome shotgun (WGS) entry which is preliminary data.</text>
</comment>
<reference evidence="11" key="1">
    <citation type="journal article" date="2020" name="Cell">
        <title>Large-Scale Comparative Analyses of Tick Genomes Elucidate Their Genetic Diversity and Vector Capacities.</title>
        <authorList>
            <consortium name="Tick Genome and Microbiome Consortium (TIGMIC)"/>
            <person name="Jia N."/>
            <person name="Wang J."/>
            <person name="Shi W."/>
            <person name="Du L."/>
            <person name="Sun Y."/>
            <person name="Zhan W."/>
            <person name="Jiang J.F."/>
            <person name="Wang Q."/>
            <person name="Zhang B."/>
            <person name="Ji P."/>
            <person name="Bell-Sakyi L."/>
            <person name="Cui X.M."/>
            <person name="Yuan T.T."/>
            <person name="Jiang B.G."/>
            <person name="Yang W.F."/>
            <person name="Lam T.T."/>
            <person name="Chang Q.C."/>
            <person name="Ding S.J."/>
            <person name="Wang X.J."/>
            <person name="Zhu J.G."/>
            <person name="Ruan X.D."/>
            <person name="Zhao L."/>
            <person name="Wei J.T."/>
            <person name="Ye R.Z."/>
            <person name="Que T.C."/>
            <person name="Du C.H."/>
            <person name="Zhou Y.H."/>
            <person name="Cheng J.X."/>
            <person name="Dai P.F."/>
            <person name="Guo W.B."/>
            <person name="Han X.H."/>
            <person name="Huang E.J."/>
            <person name="Li L.F."/>
            <person name="Wei W."/>
            <person name="Gao Y.C."/>
            <person name="Liu J.Z."/>
            <person name="Shao H.Z."/>
            <person name="Wang X."/>
            <person name="Wang C.C."/>
            <person name="Yang T.C."/>
            <person name="Huo Q.B."/>
            <person name="Li W."/>
            <person name="Chen H.Y."/>
            <person name="Chen S.E."/>
            <person name="Zhou L.G."/>
            <person name="Ni X.B."/>
            <person name="Tian J.H."/>
            <person name="Sheng Y."/>
            <person name="Liu T."/>
            <person name="Pan Y.S."/>
            <person name="Xia L.Y."/>
            <person name="Li J."/>
            <person name="Zhao F."/>
            <person name="Cao W.C."/>
        </authorList>
    </citation>
    <scope>NUCLEOTIDE SEQUENCE</scope>
    <source>
        <strain evidence="11">Rsan-2018</strain>
    </source>
</reference>
<comment type="similarity">
    <text evidence="2">Belongs to the peptidase M13 family.</text>
</comment>
<dbReference type="GO" id="GO:0016485">
    <property type="term" value="P:protein processing"/>
    <property type="evidence" value="ECO:0007669"/>
    <property type="project" value="TreeGrafter"/>
</dbReference>
<evidence type="ECO:0000313" key="11">
    <source>
        <dbReference type="EMBL" id="KAH7957701.1"/>
    </source>
</evidence>
<evidence type="ECO:0000259" key="9">
    <source>
        <dbReference type="Pfam" id="PF01431"/>
    </source>
</evidence>
<dbReference type="VEuPathDB" id="VectorBase:RSAN_043564"/>
<accession>A0A9D4PXV6</accession>
<evidence type="ECO:0000313" key="12">
    <source>
        <dbReference type="Proteomes" id="UP000821837"/>
    </source>
</evidence>
<reference evidence="11" key="2">
    <citation type="submission" date="2021-09" db="EMBL/GenBank/DDBJ databases">
        <authorList>
            <person name="Jia N."/>
            <person name="Wang J."/>
            <person name="Shi W."/>
            <person name="Du L."/>
            <person name="Sun Y."/>
            <person name="Zhan W."/>
            <person name="Jiang J."/>
            <person name="Wang Q."/>
            <person name="Zhang B."/>
            <person name="Ji P."/>
            <person name="Sakyi L.B."/>
            <person name="Cui X."/>
            <person name="Yuan T."/>
            <person name="Jiang B."/>
            <person name="Yang W."/>
            <person name="Lam T.T.-Y."/>
            <person name="Chang Q."/>
            <person name="Ding S."/>
            <person name="Wang X."/>
            <person name="Zhu J."/>
            <person name="Ruan X."/>
            <person name="Zhao L."/>
            <person name="Wei J."/>
            <person name="Que T."/>
            <person name="Du C."/>
            <person name="Cheng J."/>
            <person name="Dai P."/>
            <person name="Han X."/>
            <person name="Huang E."/>
            <person name="Gao Y."/>
            <person name="Liu J."/>
            <person name="Shao H."/>
            <person name="Ye R."/>
            <person name="Li L."/>
            <person name="Wei W."/>
            <person name="Wang X."/>
            <person name="Wang C."/>
            <person name="Huo Q."/>
            <person name="Li W."/>
            <person name="Guo W."/>
            <person name="Chen H."/>
            <person name="Chen S."/>
            <person name="Zhou L."/>
            <person name="Zhou L."/>
            <person name="Ni X."/>
            <person name="Tian J."/>
            <person name="Zhou Y."/>
            <person name="Sheng Y."/>
            <person name="Liu T."/>
            <person name="Pan Y."/>
            <person name="Xia L."/>
            <person name="Li J."/>
            <person name="Zhao F."/>
            <person name="Cao W."/>
        </authorList>
    </citation>
    <scope>NUCLEOTIDE SEQUENCE</scope>
    <source>
        <strain evidence="11">Rsan-2018</strain>
        <tissue evidence="11">Larvae</tissue>
    </source>
</reference>
<proteinExistence type="inferred from homology"/>
<dbReference type="InterPro" id="IPR042089">
    <property type="entry name" value="Peptidase_M13_dom_2"/>
</dbReference>
<feature type="domain" description="Peptidase M13 C-terminal" evidence="9">
    <location>
        <begin position="767"/>
        <end position="901"/>
    </location>
</feature>
<dbReference type="GO" id="GO:0046872">
    <property type="term" value="F:metal ion binding"/>
    <property type="evidence" value="ECO:0007669"/>
    <property type="project" value="UniProtKB-KW"/>
</dbReference>
<dbReference type="EMBL" id="JABSTV010001250">
    <property type="protein sequence ID" value="KAH7957701.1"/>
    <property type="molecule type" value="Genomic_DNA"/>
</dbReference>
<evidence type="ECO:0000256" key="5">
    <source>
        <dbReference type="ARBA" id="ARBA00022801"/>
    </source>
</evidence>
<evidence type="ECO:0000256" key="6">
    <source>
        <dbReference type="ARBA" id="ARBA00022833"/>
    </source>
</evidence>
<keyword evidence="7" id="KW-0482">Metalloprotease</keyword>
<dbReference type="SUPFAM" id="SSF55486">
    <property type="entry name" value="Metalloproteases ('zincins'), catalytic domain"/>
    <property type="match status" value="2"/>
</dbReference>
<dbReference type="AlphaFoldDB" id="A0A9D4PXV6"/>
<dbReference type="PANTHER" id="PTHR11733:SF241">
    <property type="entry name" value="GH26575P-RELATED"/>
    <property type="match status" value="1"/>
</dbReference>